<comment type="catalytic activity">
    <reaction evidence="4">
        <text>an N-acyl-L-alpha-aminoacyl-tRNA + H2O = an N-acyl-L-amino acid + a tRNA + H(+)</text>
        <dbReference type="Rhea" id="RHEA:54448"/>
        <dbReference type="Rhea" id="RHEA-COMP:10123"/>
        <dbReference type="Rhea" id="RHEA-COMP:13883"/>
        <dbReference type="ChEBI" id="CHEBI:15377"/>
        <dbReference type="ChEBI" id="CHEBI:15378"/>
        <dbReference type="ChEBI" id="CHEBI:59874"/>
        <dbReference type="ChEBI" id="CHEBI:78442"/>
        <dbReference type="ChEBI" id="CHEBI:138191"/>
        <dbReference type="EC" id="3.1.1.29"/>
    </reaction>
</comment>
<dbReference type="NCBIfam" id="TIGR00283">
    <property type="entry name" value="arch_pth2"/>
    <property type="match status" value="1"/>
</dbReference>
<dbReference type="SUPFAM" id="SSF102462">
    <property type="entry name" value="Peptidyl-tRNA hydrolase II"/>
    <property type="match status" value="1"/>
</dbReference>
<organism evidence="7 8">
    <name type="scientific">Xylaria flabelliformis</name>
    <dbReference type="NCBI Taxonomy" id="2512241"/>
    <lineage>
        <taxon>Eukaryota</taxon>
        <taxon>Fungi</taxon>
        <taxon>Dikarya</taxon>
        <taxon>Ascomycota</taxon>
        <taxon>Pezizomycotina</taxon>
        <taxon>Sordariomycetes</taxon>
        <taxon>Xylariomycetidae</taxon>
        <taxon>Xylariales</taxon>
        <taxon>Xylariaceae</taxon>
        <taxon>Xylaria</taxon>
    </lineage>
</organism>
<evidence type="ECO:0000256" key="6">
    <source>
        <dbReference type="SAM" id="Phobius"/>
    </source>
</evidence>
<dbReference type="NCBIfam" id="NF003314">
    <property type="entry name" value="PRK04322.1"/>
    <property type="match status" value="1"/>
</dbReference>
<feature type="transmembrane region" description="Helical" evidence="6">
    <location>
        <begin position="6"/>
        <end position="30"/>
    </location>
</feature>
<dbReference type="FunFam" id="3.40.1490.10:FF:000001">
    <property type="entry name" value="Peptidyl-tRNA hydrolase 2"/>
    <property type="match status" value="1"/>
</dbReference>
<dbReference type="Pfam" id="PF01981">
    <property type="entry name" value="PTH2"/>
    <property type="match status" value="1"/>
</dbReference>
<keyword evidence="6" id="KW-1133">Transmembrane helix</keyword>
<evidence type="ECO:0000256" key="4">
    <source>
        <dbReference type="ARBA" id="ARBA00048707"/>
    </source>
</evidence>
<reference evidence="8" key="1">
    <citation type="submission" date="2019-06" db="EMBL/GenBank/DDBJ databases">
        <title>Draft genome sequence of the griseofulvin-producing fungus Xylaria cubensis strain G536.</title>
        <authorList>
            <person name="Mead M.E."/>
            <person name="Raja H.A."/>
            <person name="Steenwyk J.L."/>
            <person name="Knowles S.L."/>
            <person name="Oberlies N.H."/>
            <person name="Rokas A."/>
        </authorList>
    </citation>
    <scope>NUCLEOTIDE SEQUENCE [LARGE SCALE GENOMIC DNA]</scope>
    <source>
        <strain evidence="8">G536</strain>
    </source>
</reference>
<dbReference type="OrthoDB" id="1733656at2759"/>
<dbReference type="EMBL" id="VFLP01000055">
    <property type="protein sequence ID" value="TRX90517.1"/>
    <property type="molecule type" value="Genomic_DNA"/>
</dbReference>
<evidence type="ECO:0000256" key="3">
    <source>
        <dbReference type="ARBA" id="ARBA00038050"/>
    </source>
</evidence>
<name>A0A553HRD3_9PEZI</name>
<comment type="similarity">
    <text evidence="3">Belongs to the PTH2 family.</text>
</comment>
<feature type="compositionally biased region" description="Basic and acidic residues" evidence="5">
    <location>
        <begin position="108"/>
        <end position="120"/>
    </location>
</feature>
<dbReference type="InterPro" id="IPR002833">
    <property type="entry name" value="PTH2"/>
</dbReference>
<sequence>MAEPSSFSTALIATSLVAFFSGFGLGIYSIRGYIVPPSLKSLRQQQLDDPVESDESDIDEDDTILDHAPNWANGEEADRRQGLRVESEKTEKRKKKQKQTDREEDEVEARNVKQEAEAAHPRQAPANPGSNPNEECKLVLVVRTDLGMTKGKIAAQCSHATLACYKTLSRNASRQPTSTEAKILQRWERLGQAKIAVQVKSQDELLTLMGKARSLGITAEVIQDAGRTQIDPGSLTVLGVGPAPKSLVDQVTGGLKLL</sequence>
<accession>A0A553HRD3</accession>
<feature type="region of interest" description="Disordered" evidence="5">
    <location>
        <begin position="45"/>
        <end position="133"/>
    </location>
</feature>
<proteinExistence type="inferred from homology"/>
<dbReference type="Gene3D" id="3.40.1490.10">
    <property type="entry name" value="Bit1"/>
    <property type="match status" value="1"/>
</dbReference>
<dbReference type="InterPro" id="IPR023476">
    <property type="entry name" value="Pep_tRNA_hydro_II_dom_sf"/>
</dbReference>
<dbReference type="CDD" id="cd02430">
    <property type="entry name" value="PTH2"/>
    <property type="match status" value="1"/>
</dbReference>
<dbReference type="GO" id="GO:0004045">
    <property type="term" value="F:peptidyl-tRNA hydrolase activity"/>
    <property type="evidence" value="ECO:0007669"/>
    <property type="project" value="UniProtKB-EC"/>
</dbReference>
<dbReference type="STRING" id="2512241.A0A553HRD3"/>
<evidence type="ECO:0000256" key="5">
    <source>
        <dbReference type="SAM" id="MobiDB-lite"/>
    </source>
</evidence>
<evidence type="ECO:0000256" key="1">
    <source>
        <dbReference type="ARBA" id="ARBA00013260"/>
    </source>
</evidence>
<dbReference type="AlphaFoldDB" id="A0A553HRD3"/>
<keyword evidence="2" id="KW-0378">Hydrolase</keyword>
<feature type="compositionally biased region" description="Acidic residues" evidence="5">
    <location>
        <begin position="49"/>
        <end position="63"/>
    </location>
</feature>
<feature type="compositionally biased region" description="Basic and acidic residues" evidence="5">
    <location>
        <begin position="76"/>
        <end position="91"/>
    </location>
</feature>
<keyword evidence="8" id="KW-1185">Reference proteome</keyword>
<evidence type="ECO:0000256" key="2">
    <source>
        <dbReference type="ARBA" id="ARBA00022801"/>
    </source>
</evidence>
<evidence type="ECO:0000313" key="7">
    <source>
        <dbReference type="EMBL" id="TRX90517.1"/>
    </source>
</evidence>
<dbReference type="GO" id="GO:0005829">
    <property type="term" value="C:cytosol"/>
    <property type="evidence" value="ECO:0007669"/>
    <property type="project" value="TreeGrafter"/>
</dbReference>
<gene>
    <name evidence="7" type="ORF">FHL15_008686</name>
</gene>
<dbReference type="PANTHER" id="PTHR12649:SF11">
    <property type="entry name" value="PEPTIDYL-TRNA HYDROLASE 2, MITOCHONDRIAL"/>
    <property type="match status" value="1"/>
</dbReference>
<dbReference type="EC" id="3.1.1.29" evidence="1"/>
<dbReference type="PANTHER" id="PTHR12649">
    <property type="entry name" value="PEPTIDYL-TRNA HYDROLASE 2"/>
    <property type="match status" value="1"/>
</dbReference>
<evidence type="ECO:0000313" key="8">
    <source>
        <dbReference type="Proteomes" id="UP000319160"/>
    </source>
</evidence>
<keyword evidence="6" id="KW-0472">Membrane</keyword>
<protein>
    <recommendedName>
        <fullName evidence="1">peptidyl-tRNA hydrolase</fullName>
        <ecNumber evidence="1">3.1.1.29</ecNumber>
    </recommendedName>
</protein>
<keyword evidence="6" id="KW-0812">Transmembrane</keyword>
<comment type="caution">
    <text evidence="7">The sequence shown here is derived from an EMBL/GenBank/DDBJ whole genome shotgun (WGS) entry which is preliminary data.</text>
</comment>
<dbReference type="Proteomes" id="UP000319160">
    <property type="component" value="Unassembled WGS sequence"/>
</dbReference>